<feature type="domain" description="Hemerythrin-like" evidence="3">
    <location>
        <begin position="152"/>
        <end position="278"/>
    </location>
</feature>
<comment type="catalytic activity">
    <reaction evidence="2">
        <text>oxidized coenzyme F420-(gamma-L-Glu)(n) + a quinol + H(+) = reduced coenzyme F420-(gamma-L-Glu)(n) + a quinone</text>
        <dbReference type="Rhea" id="RHEA:39663"/>
        <dbReference type="Rhea" id="RHEA-COMP:12939"/>
        <dbReference type="Rhea" id="RHEA-COMP:14378"/>
        <dbReference type="ChEBI" id="CHEBI:15378"/>
        <dbReference type="ChEBI" id="CHEBI:24646"/>
        <dbReference type="ChEBI" id="CHEBI:132124"/>
        <dbReference type="ChEBI" id="CHEBI:133980"/>
        <dbReference type="ChEBI" id="CHEBI:139511"/>
    </reaction>
</comment>
<dbReference type="Gene3D" id="2.30.110.10">
    <property type="entry name" value="Electron Transport, Fmn-binding Protein, Chain A"/>
    <property type="match status" value="1"/>
</dbReference>
<accession>A0A919R5D7</accession>
<evidence type="ECO:0000256" key="1">
    <source>
        <dbReference type="ARBA" id="ARBA00008710"/>
    </source>
</evidence>
<evidence type="ECO:0000259" key="3">
    <source>
        <dbReference type="Pfam" id="PF01814"/>
    </source>
</evidence>
<dbReference type="NCBIfam" id="TIGR00026">
    <property type="entry name" value="hi_GC_TIGR00026"/>
    <property type="match status" value="1"/>
</dbReference>
<dbReference type="Pfam" id="PF01814">
    <property type="entry name" value="Hemerythrin"/>
    <property type="match status" value="1"/>
</dbReference>
<dbReference type="InterPro" id="IPR012349">
    <property type="entry name" value="Split_barrel_FMN-bd"/>
</dbReference>
<dbReference type="Proteomes" id="UP000655287">
    <property type="component" value="Unassembled WGS sequence"/>
</dbReference>
<dbReference type="GO" id="GO:0070967">
    <property type="term" value="F:coenzyme F420 binding"/>
    <property type="evidence" value="ECO:0007669"/>
    <property type="project" value="TreeGrafter"/>
</dbReference>
<protein>
    <submittedName>
        <fullName evidence="4">Cation-binding protein</fullName>
    </submittedName>
</protein>
<keyword evidence="5" id="KW-1185">Reference proteome</keyword>
<dbReference type="InterPro" id="IPR012312">
    <property type="entry name" value="Hemerythrin-like"/>
</dbReference>
<evidence type="ECO:0000313" key="5">
    <source>
        <dbReference type="Proteomes" id="UP000655287"/>
    </source>
</evidence>
<dbReference type="InterPro" id="IPR004378">
    <property type="entry name" value="F420H2_quin_Rdtase"/>
</dbReference>
<dbReference type="GO" id="GO:0005886">
    <property type="term" value="C:plasma membrane"/>
    <property type="evidence" value="ECO:0007669"/>
    <property type="project" value="TreeGrafter"/>
</dbReference>
<evidence type="ECO:0000313" key="4">
    <source>
        <dbReference type="EMBL" id="GII80001.1"/>
    </source>
</evidence>
<comment type="caution">
    <text evidence="4">The sequence shown here is derived from an EMBL/GenBank/DDBJ whole genome shotgun (WGS) entry which is preliminary data.</text>
</comment>
<dbReference type="PANTHER" id="PTHR39428">
    <property type="entry name" value="F420H(2)-DEPENDENT QUINONE REDUCTASE RV1261C"/>
    <property type="match status" value="1"/>
</dbReference>
<name>A0A919R5D7_9ACTN</name>
<comment type="similarity">
    <text evidence="1">Belongs to the F420H(2)-dependent quinone reductase family.</text>
</comment>
<dbReference type="SUPFAM" id="SSF50475">
    <property type="entry name" value="FMN-binding split barrel"/>
    <property type="match status" value="1"/>
</dbReference>
<evidence type="ECO:0000256" key="2">
    <source>
        <dbReference type="ARBA" id="ARBA00049106"/>
    </source>
</evidence>
<dbReference type="AlphaFoldDB" id="A0A919R5D7"/>
<reference evidence="4" key="1">
    <citation type="submission" date="2021-01" db="EMBL/GenBank/DDBJ databases">
        <title>Whole genome shotgun sequence of Sphaerisporangium rufum NBRC 109079.</title>
        <authorList>
            <person name="Komaki H."/>
            <person name="Tamura T."/>
        </authorList>
    </citation>
    <scope>NUCLEOTIDE SEQUENCE</scope>
    <source>
        <strain evidence="4">NBRC 109079</strain>
    </source>
</reference>
<organism evidence="4 5">
    <name type="scientific">Sphaerisporangium rufum</name>
    <dbReference type="NCBI Taxonomy" id="1381558"/>
    <lineage>
        <taxon>Bacteria</taxon>
        <taxon>Bacillati</taxon>
        <taxon>Actinomycetota</taxon>
        <taxon>Actinomycetes</taxon>
        <taxon>Streptosporangiales</taxon>
        <taxon>Streptosporangiaceae</taxon>
        <taxon>Sphaerisporangium</taxon>
    </lineage>
</organism>
<dbReference type="PANTHER" id="PTHR39428:SF1">
    <property type="entry name" value="F420H(2)-DEPENDENT QUINONE REDUCTASE RV1261C"/>
    <property type="match status" value="1"/>
</dbReference>
<proteinExistence type="inferred from homology"/>
<dbReference type="Pfam" id="PF04075">
    <property type="entry name" value="F420H2_quin_red"/>
    <property type="match status" value="1"/>
</dbReference>
<dbReference type="Gene3D" id="1.20.120.520">
    <property type="entry name" value="nmb1532 protein domain like"/>
    <property type="match status" value="1"/>
</dbReference>
<dbReference type="CDD" id="cd12108">
    <property type="entry name" value="Hr-like"/>
    <property type="match status" value="1"/>
</dbReference>
<dbReference type="RefSeq" id="WP_239137712.1">
    <property type="nucleotide sequence ID" value="NZ_BOOU01000067.1"/>
</dbReference>
<sequence length="283" mass="30818">MPDLNEFHDFNQRIIDEFRANAGRVAGPFENARLLLLTTVGARTGRPHTVPVGYLPDGDRRLIIASAGGGPRHPAWYHNLVARPRVTVEDGAFTYQADATVLGGAERDRAFARAVEADPGWGAYQAKTERVIPVVALVRADVGPPPGRFGDALIAIHGAFRRELELIRREVAESGPGGLGAQLRVNCLTLCQGLEMHHGHEDAAMFPTMDARHPELAGTMARLREEHEVVAWLVGRLREVVSEGGAGDRATVLAEVDRLVAELTAHLDHEEERLVPILNAMSP</sequence>
<dbReference type="EMBL" id="BOOU01000067">
    <property type="protein sequence ID" value="GII80001.1"/>
    <property type="molecule type" value="Genomic_DNA"/>
</dbReference>
<gene>
    <name evidence="4" type="ORF">Sru01_49830</name>
</gene>
<dbReference type="GO" id="GO:0016491">
    <property type="term" value="F:oxidoreductase activity"/>
    <property type="evidence" value="ECO:0007669"/>
    <property type="project" value="InterPro"/>
</dbReference>